<dbReference type="Pfam" id="PF00483">
    <property type="entry name" value="NTP_transferase"/>
    <property type="match status" value="1"/>
</dbReference>
<evidence type="ECO:0000256" key="1">
    <source>
        <dbReference type="ARBA" id="ARBA00006115"/>
    </source>
</evidence>
<comment type="caution">
    <text evidence="9">The sequence shown here is derived from an EMBL/GenBank/DDBJ whole genome shotgun (WGS) entry which is preliminary data.</text>
</comment>
<gene>
    <name evidence="9" type="ORF">IAC23_08310</name>
</gene>
<keyword evidence="3" id="KW-0808">Transferase</keyword>
<evidence type="ECO:0000313" key="9">
    <source>
        <dbReference type="EMBL" id="MBO8445676.1"/>
    </source>
</evidence>
<evidence type="ECO:0000313" key="10">
    <source>
        <dbReference type="Proteomes" id="UP000823619"/>
    </source>
</evidence>
<evidence type="ECO:0000256" key="3">
    <source>
        <dbReference type="ARBA" id="ARBA00022679"/>
    </source>
</evidence>
<dbReference type="SUPFAM" id="SSF159283">
    <property type="entry name" value="Guanosine diphospho-D-mannose pyrophosphorylase/mannose-6-phosphate isomerase linker domain"/>
    <property type="match status" value="1"/>
</dbReference>
<dbReference type="CDD" id="cd02509">
    <property type="entry name" value="GDP-M1P_Guanylyltransferase"/>
    <property type="match status" value="1"/>
</dbReference>
<evidence type="ECO:0000256" key="6">
    <source>
        <dbReference type="ARBA" id="ARBA00023134"/>
    </source>
</evidence>
<keyword evidence="6" id="KW-0342">GTP-binding</keyword>
<reference evidence="9" key="1">
    <citation type="submission" date="2020-10" db="EMBL/GenBank/DDBJ databases">
        <authorList>
            <person name="Gilroy R."/>
        </authorList>
    </citation>
    <scope>NUCLEOTIDE SEQUENCE</scope>
    <source>
        <strain evidence="9">D5-748</strain>
    </source>
</reference>
<dbReference type="PANTHER" id="PTHR46390:SF1">
    <property type="entry name" value="MANNOSE-1-PHOSPHATE GUANYLYLTRANSFERASE"/>
    <property type="match status" value="1"/>
</dbReference>
<evidence type="ECO:0000256" key="7">
    <source>
        <dbReference type="ARBA" id="ARBA00047343"/>
    </source>
</evidence>
<dbReference type="Proteomes" id="UP000823619">
    <property type="component" value="Unassembled WGS sequence"/>
</dbReference>
<evidence type="ECO:0000256" key="5">
    <source>
        <dbReference type="ARBA" id="ARBA00022741"/>
    </source>
</evidence>
<keyword evidence="5" id="KW-0547">Nucleotide-binding</keyword>
<dbReference type="EMBL" id="JADIMO010000103">
    <property type="protein sequence ID" value="MBO8445676.1"/>
    <property type="molecule type" value="Genomic_DNA"/>
</dbReference>
<dbReference type="Gene3D" id="3.90.550.10">
    <property type="entry name" value="Spore Coat Polysaccharide Biosynthesis Protein SpsA, Chain A"/>
    <property type="match status" value="1"/>
</dbReference>
<organism evidence="9 10">
    <name type="scientific">Candidatus Cryptobacteroides merdavium</name>
    <dbReference type="NCBI Taxonomy" id="2840769"/>
    <lineage>
        <taxon>Bacteria</taxon>
        <taxon>Pseudomonadati</taxon>
        <taxon>Bacteroidota</taxon>
        <taxon>Bacteroidia</taxon>
        <taxon>Bacteroidales</taxon>
        <taxon>Candidatus Cryptobacteroides</taxon>
    </lineage>
</organism>
<reference evidence="9" key="2">
    <citation type="journal article" date="2021" name="PeerJ">
        <title>Extensive microbial diversity within the chicken gut microbiome revealed by metagenomics and culture.</title>
        <authorList>
            <person name="Gilroy R."/>
            <person name="Ravi A."/>
            <person name="Getino M."/>
            <person name="Pursley I."/>
            <person name="Horton D.L."/>
            <person name="Alikhan N.F."/>
            <person name="Baker D."/>
            <person name="Gharbi K."/>
            <person name="Hall N."/>
            <person name="Watson M."/>
            <person name="Adriaenssens E.M."/>
            <person name="Foster-Nyarko E."/>
            <person name="Jarju S."/>
            <person name="Secka A."/>
            <person name="Antonio M."/>
            <person name="Oren A."/>
            <person name="Chaudhuri R.R."/>
            <person name="La Ragione R."/>
            <person name="Hildebrand F."/>
            <person name="Pallen M.J."/>
        </authorList>
    </citation>
    <scope>NUCLEOTIDE SEQUENCE</scope>
    <source>
        <strain evidence="9">D5-748</strain>
    </source>
</reference>
<dbReference type="InterPro" id="IPR029044">
    <property type="entry name" value="Nucleotide-diphossugar_trans"/>
</dbReference>
<dbReference type="AlphaFoldDB" id="A0A9D9EFQ1"/>
<evidence type="ECO:0000256" key="4">
    <source>
        <dbReference type="ARBA" id="ARBA00022695"/>
    </source>
</evidence>
<dbReference type="GO" id="GO:0004475">
    <property type="term" value="F:mannose-1-phosphate guanylyltransferase (GTP) activity"/>
    <property type="evidence" value="ECO:0007669"/>
    <property type="project" value="UniProtKB-EC"/>
</dbReference>
<evidence type="ECO:0000256" key="2">
    <source>
        <dbReference type="ARBA" id="ARBA00012387"/>
    </source>
</evidence>
<feature type="domain" description="Nucleotidyl transferase" evidence="8">
    <location>
        <begin position="5"/>
        <end position="282"/>
    </location>
</feature>
<dbReference type="PANTHER" id="PTHR46390">
    <property type="entry name" value="MANNOSE-1-PHOSPHATE GUANYLYLTRANSFERASE"/>
    <property type="match status" value="1"/>
</dbReference>
<accession>A0A9D9EFQ1</accession>
<dbReference type="GO" id="GO:0005525">
    <property type="term" value="F:GTP binding"/>
    <property type="evidence" value="ECO:0007669"/>
    <property type="project" value="UniProtKB-KW"/>
</dbReference>
<dbReference type="GO" id="GO:0009298">
    <property type="term" value="P:GDP-mannose biosynthetic process"/>
    <property type="evidence" value="ECO:0007669"/>
    <property type="project" value="TreeGrafter"/>
</dbReference>
<proteinExistence type="inferred from homology"/>
<sequence length="348" mass="38063">MDTHVVIMAGGIGSRLWPASTPEMPKQFIDVLGVGKSLIQMTVDRFLRVSGIGNFWVVTSERYVDTVKEQLPDIPAEHILAEPEPRNTAPCIAYACRKIAMRHPDANVIVTPSDAVVADTEAFSSAMGKALAFTSSSASIVTVGIVPDRPETGYGYVCASGKESGKVVKVLAFKEKPDRKTAETYLSEGNYFWNAGIFVWNVKTIEEQLRMHAPGIYGVIDAMSPSFYTEKEKEVLSEHFKECEKVSIDYAVMEKSDDIYVISGEFGWSDLGSWSAVKDHMVTDADGNAVVGDRVVLSECRNCIVHASGPVAVEGLDGYVVAEKNGKMLVCRLSEEQRVKEFSGMLGQ</sequence>
<dbReference type="SUPFAM" id="SSF53448">
    <property type="entry name" value="Nucleotide-diphospho-sugar transferases"/>
    <property type="match status" value="1"/>
</dbReference>
<dbReference type="FunFam" id="3.90.550.10:FF:000046">
    <property type="entry name" value="Mannose-1-phosphate guanylyltransferase (GDP)"/>
    <property type="match status" value="1"/>
</dbReference>
<dbReference type="InterPro" id="IPR051161">
    <property type="entry name" value="Mannose-6P_isomerase_type2"/>
</dbReference>
<dbReference type="EC" id="2.7.7.13" evidence="2"/>
<name>A0A9D9EFQ1_9BACT</name>
<evidence type="ECO:0000259" key="8">
    <source>
        <dbReference type="Pfam" id="PF00483"/>
    </source>
</evidence>
<keyword evidence="4 9" id="KW-0548">Nucleotidyltransferase</keyword>
<dbReference type="InterPro" id="IPR049577">
    <property type="entry name" value="GMPP_N"/>
</dbReference>
<comment type="similarity">
    <text evidence="1">Belongs to the mannose-6-phosphate isomerase type 2 family.</text>
</comment>
<comment type="catalytic activity">
    <reaction evidence="7">
        <text>alpha-D-mannose 1-phosphate + GTP + H(+) = GDP-alpha-D-mannose + diphosphate</text>
        <dbReference type="Rhea" id="RHEA:15229"/>
        <dbReference type="ChEBI" id="CHEBI:15378"/>
        <dbReference type="ChEBI" id="CHEBI:33019"/>
        <dbReference type="ChEBI" id="CHEBI:37565"/>
        <dbReference type="ChEBI" id="CHEBI:57527"/>
        <dbReference type="ChEBI" id="CHEBI:58409"/>
        <dbReference type="EC" id="2.7.7.13"/>
    </reaction>
</comment>
<dbReference type="InterPro" id="IPR005835">
    <property type="entry name" value="NTP_transferase_dom"/>
</dbReference>
<protein>
    <recommendedName>
        <fullName evidence="2">mannose-1-phosphate guanylyltransferase</fullName>
        <ecNumber evidence="2">2.7.7.13</ecNumber>
    </recommendedName>
</protein>